<accession>A0ACB8FIZ9</accession>
<evidence type="ECO:0000313" key="2">
    <source>
        <dbReference type="Proteomes" id="UP000827872"/>
    </source>
</evidence>
<evidence type="ECO:0000313" key="1">
    <source>
        <dbReference type="EMBL" id="KAH8005328.1"/>
    </source>
</evidence>
<sequence>MCSRVRRGKLARAQLRGGKSTDPPPRSRTLSMPTQWGLLPRKRTEHCSPGQRFWAGAEGVALRDAIFQKSKKARASLTEKAYRF</sequence>
<name>A0ACB8FIZ9_9SAUR</name>
<keyword evidence="2" id="KW-1185">Reference proteome</keyword>
<comment type="caution">
    <text evidence="1">The sequence shown here is derived from an EMBL/GenBank/DDBJ whole genome shotgun (WGS) entry which is preliminary data.</text>
</comment>
<dbReference type="EMBL" id="CM037617">
    <property type="protein sequence ID" value="KAH8005328.1"/>
    <property type="molecule type" value="Genomic_DNA"/>
</dbReference>
<organism evidence="1 2">
    <name type="scientific">Sphaerodactylus townsendi</name>
    <dbReference type="NCBI Taxonomy" id="933632"/>
    <lineage>
        <taxon>Eukaryota</taxon>
        <taxon>Metazoa</taxon>
        <taxon>Chordata</taxon>
        <taxon>Craniata</taxon>
        <taxon>Vertebrata</taxon>
        <taxon>Euteleostomi</taxon>
        <taxon>Lepidosauria</taxon>
        <taxon>Squamata</taxon>
        <taxon>Bifurcata</taxon>
        <taxon>Gekkota</taxon>
        <taxon>Sphaerodactylidae</taxon>
        <taxon>Sphaerodactylus</taxon>
    </lineage>
</organism>
<protein>
    <submittedName>
        <fullName evidence="1">Uncharacterized protein</fullName>
    </submittedName>
</protein>
<gene>
    <name evidence="1" type="ORF">K3G42_026187</name>
</gene>
<dbReference type="Proteomes" id="UP000827872">
    <property type="component" value="Linkage Group LG04"/>
</dbReference>
<proteinExistence type="predicted"/>
<reference evidence="1" key="1">
    <citation type="submission" date="2021-08" db="EMBL/GenBank/DDBJ databases">
        <title>The first chromosome-level gecko genome reveals the dynamic sex chromosomes of Neotropical dwarf geckos (Sphaerodactylidae: Sphaerodactylus).</title>
        <authorList>
            <person name="Pinto B.J."/>
            <person name="Keating S.E."/>
            <person name="Gamble T."/>
        </authorList>
    </citation>
    <scope>NUCLEOTIDE SEQUENCE</scope>
    <source>
        <strain evidence="1">TG3544</strain>
    </source>
</reference>